<reference evidence="2 3" key="1">
    <citation type="submission" date="2018-05" db="EMBL/GenBank/DDBJ databases">
        <title>Flavobacterium sp. strain IMCC34759, incomplete genome.</title>
        <authorList>
            <person name="Joung Y."/>
            <person name="Cho J."/>
        </authorList>
    </citation>
    <scope>NUCLEOTIDE SEQUENCE [LARGE SCALE GENOMIC DNA]</scope>
    <source>
        <strain evidence="2 3">IMCC34759</strain>
    </source>
</reference>
<protein>
    <recommendedName>
        <fullName evidence="4">Lipoprotein</fullName>
    </recommendedName>
</protein>
<dbReference type="OrthoDB" id="1492297at2"/>
<evidence type="ECO:0000313" key="2">
    <source>
        <dbReference type="EMBL" id="PXY42611.1"/>
    </source>
</evidence>
<feature type="chain" id="PRO_5015971265" description="Lipoprotein" evidence="1">
    <location>
        <begin position="22"/>
        <end position="138"/>
    </location>
</feature>
<dbReference type="Proteomes" id="UP000247903">
    <property type="component" value="Unassembled WGS sequence"/>
</dbReference>
<keyword evidence="3" id="KW-1185">Reference proteome</keyword>
<dbReference type="AlphaFoldDB" id="A0A2V4BUF4"/>
<evidence type="ECO:0000256" key="1">
    <source>
        <dbReference type="SAM" id="SignalP"/>
    </source>
</evidence>
<evidence type="ECO:0000313" key="3">
    <source>
        <dbReference type="Proteomes" id="UP000247903"/>
    </source>
</evidence>
<accession>A0A2V4BUF4</accession>
<dbReference type="EMBL" id="QJHK01000001">
    <property type="protein sequence ID" value="PXY42611.1"/>
    <property type="molecule type" value="Genomic_DNA"/>
</dbReference>
<evidence type="ECO:0008006" key="4">
    <source>
        <dbReference type="Google" id="ProtNLM"/>
    </source>
</evidence>
<name>A0A2V4BUF4_9FLAO</name>
<dbReference type="RefSeq" id="WP_110304788.1">
    <property type="nucleotide sequence ID" value="NZ_QJHK01000001.1"/>
</dbReference>
<comment type="caution">
    <text evidence="2">The sequence shown here is derived from an EMBL/GenBank/DDBJ whole genome shotgun (WGS) entry which is preliminary data.</text>
</comment>
<feature type="signal peptide" evidence="1">
    <location>
        <begin position="1"/>
        <end position="21"/>
    </location>
</feature>
<dbReference type="PROSITE" id="PS51257">
    <property type="entry name" value="PROKAR_LIPOPROTEIN"/>
    <property type="match status" value="1"/>
</dbReference>
<proteinExistence type="predicted"/>
<gene>
    <name evidence="2" type="ORF">DMB65_00870</name>
</gene>
<sequence>MKNIYLKALLVLCLFSSCEEAKFTVYTIIVKNKSNHNIQFFVARPGSEFLYPDTTLPTKKIGSPVIFPSLSGYVDSSIKWEKQYSKLPSDKMSIYIFDSDTLKKYDWEDVRLNYRILKRYDLTLQDLQSTDFYVNYTE</sequence>
<organism evidence="2 3">
    <name type="scientific">Flavobacterium cheongpyeongense</name>
    <dbReference type="NCBI Taxonomy" id="2212651"/>
    <lineage>
        <taxon>Bacteria</taxon>
        <taxon>Pseudomonadati</taxon>
        <taxon>Bacteroidota</taxon>
        <taxon>Flavobacteriia</taxon>
        <taxon>Flavobacteriales</taxon>
        <taxon>Flavobacteriaceae</taxon>
        <taxon>Flavobacterium</taxon>
    </lineage>
</organism>
<keyword evidence="1" id="KW-0732">Signal</keyword>